<evidence type="ECO:0000256" key="8">
    <source>
        <dbReference type="ARBA" id="ARBA00022840"/>
    </source>
</evidence>
<evidence type="ECO:0000256" key="6">
    <source>
        <dbReference type="ARBA" id="ARBA00022777"/>
    </source>
</evidence>
<dbReference type="InterPro" id="IPR043129">
    <property type="entry name" value="ATPase_NBD"/>
</dbReference>
<evidence type="ECO:0000256" key="3">
    <source>
        <dbReference type="ARBA" id="ARBA00012099"/>
    </source>
</evidence>
<evidence type="ECO:0000313" key="15">
    <source>
        <dbReference type="Proteomes" id="UP000012040"/>
    </source>
</evidence>
<organism evidence="14 15">
    <name type="scientific">Pseudobdellovibrio exovorus JSS</name>
    <dbReference type="NCBI Taxonomy" id="1184267"/>
    <lineage>
        <taxon>Bacteria</taxon>
        <taxon>Pseudomonadati</taxon>
        <taxon>Bdellovibrionota</taxon>
        <taxon>Bdellovibrionia</taxon>
        <taxon>Bdellovibrionales</taxon>
        <taxon>Pseudobdellovibrionaceae</taxon>
        <taxon>Pseudobdellovibrio</taxon>
    </lineage>
</organism>
<feature type="domain" description="Carbohydrate kinase FGGY N-terminal" evidence="12">
    <location>
        <begin position="9"/>
        <end position="254"/>
    </location>
</feature>
<dbReference type="AlphaFoldDB" id="M4VC35"/>
<dbReference type="FunFam" id="3.30.420.40:FF:000008">
    <property type="entry name" value="Glycerol kinase"/>
    <property type="match status" value="1"/>
</dbReference>
<keyword evidence="8" id="KW-0067">ATP-binding</keyword>
<dbReference type="KEGG" id="bex:A11Q_1809"/>
<proteinExistence type="inferred from homology"/>
<dbReference type="Pfam" id="PF02782">
    <property type="entry name" value="FGGY_C"/>
    <property type="match status" value="1"/>
</dbReference>
<dbReference type="CDD" id="cd07786">
    <property type="entry name" value="FGGY_EcGK_like"/>
    <property type="match status" value="1"/>
</dbReference>
<dbReference type="EC" id="2.7.1.30" evidence="3"/>
<comment type="catalytic activity">
    <reaction evidence="10">
        <text>glycerol + ATP = sn-glycerol 3-phosphate + ADP + H(+)</text>
        <dbReference type="Rhea" id="RHEA:21644"/>
        <dbReference type="ChEBI" id="CHEBI:15378"/>
        <dbReference type="ChEBI" id="CHEBI:17754"/>
        <dbReference type="ChEBI" id="CHEBI:30616"/>
        <dbReference type="ChEBI" id="CHEBI:57597"/>
        <dbReference type="ChEBI" id="CHEBI:456216"/>
        <dbReference type="EC" id="2.7.1.30"/>
    </reaction>
</comment>
<dbReference type="SUPFAM" id="SSF53067">
    <property type="entry name" value="Actin-like ATPase domain"/>
    <property type="match status" value="2"/>
</dbReference>
<dbReference type="PROSITE" id="PS00445">
    <property type="entry name" value="FGGY_KINASES_2"/>
    <property type="match status" value="1"/>
</dbReference>
<dbReference type="PROSITE" id="PS00933">
    <property type="entry name" value="FGGY_KINASES_1"/>
    <property type="match status" value="1"/>
</dbReference>
<dbReference type="GO" id="GO:0004370">
    <property type="term" value="F:glycerol kinase activity"/>
    <property type="evidence" value="ECO:0007669"/>
    <property type="project" value="UniProtKB-EC"/>
</dbReference>
<evidence type="ECO:0000259" key="13">
    <source>
        <dbReference type="Pfam" id="PF02782"/>
    </source>
</evidence>
<keyword evidence="6 11" id="KW-0418">Kinase</keyword>
<dbReference type="Gene3D" id="3.30.420.40">
    <property type="match status" value="2"/>
</dbReference>
<comment type="pathway">
    <text evidence="1">Polyol metabolism; glycerol degradation via glycerol kinase pathway; sn-glycerol 3-phosphate from glycerol: step 1/1.</text>
</comment>
<evidence type="ECO:0000256" key="1">
    <source>
        <dbReference type="ARBA" id="ARBA00005190"/>
    </source>
</evidence>
<keyword evidence="15" id="KW-1185">Reference proteome</keyword>
<keyword evidence="7" id="KW-0319">Glycerol metabolism</keyword>
<evidence type="ECO:0000256" key="10">
    <source>
        <dbReference type="ARBA" id="ARBA00052101"/>
    </source>
</evidence>
<sequence length="500" mass="55151">MTKNSKKFIMSIDQGTTGSTVILVDQVGSLVAKATIDYRQIYPHAGWVEHNPEDIWQSVENAAFACMKQAQASADEILTIGITNQRETVVAFRKSTGEPLYNAIVWQCRRTSKMCDQLRKKWSAKIKNKTGLVLDPYFSATKMRWLIENVPAVRQAQKEGDLAFGNIDTYLMWKLSDKKIFATDVSNASRTMLMNLKTTSWDAELMKLFKVSVDCLPEIKSSSGLFGYTAKQKFIKEGTPITGVAGDQQAALFGQTCFSEGESKCTFGTGSFILMNTGHKALKSKAGCLTTVAWRLGNGKTQYALEGGAFICGAAVGWLRDGLGLIEKSSDVEVLAQQVESADGVEFVPALTGLGAPYWNAEARGEITGLTRGSTRAHIARATLEAMALQNADILLAMQKDLKKKMKRLRVDGGASMNNLLMQLQSDYIQTAVDRPVQVETTAIGAAYLAGLGIGHWKNLDEIRKIWKKDSEFRPQQNARMVAKRRVSWTKAIKKSQITK</sequence>
<dbReference type="OrthoDB" id="9812573at2"/>
<evidence type="ECO:0000256" key="2">
    <source>
        <dbReference type="ARBA" id="ARBA00009156"/>
    </source>
</evidence>
<accession>M4VC35</accession>
<dbReference type="PATRIC" id="fig|1184267.3.peg.1831"/>
<evidence type="ECO:0000256" key="11">
    <source>
        <dbReference type="RuleBase" id="RU003733"/>
    </source>
</evidence>
<dbReference type="GO" id="GO:0006072">
    <property type="term" value="P:glycerol-3-phosphate metabolic process"/>
    <property type="evidence" value="ECO:0007669"/>
    <property type="project" value="InterPro"/>
</dbReference>
<evidence type="ECO:0000256" key="7">
    <source>
        <dbReference type="ARBA" id="ARBA00022798"/>
    </source>
</evidence>
<dbReference type="Proteomes" id="UP000012040">
    <property type="component" value="Chromosome"/>
</dbReference>
<dbReference type="InterPro" id="IPR018484">
    <property type="entry name" value="FGGY_N"/>
</dbReference>
<evidence type="ECO:0000313" key="14">
    <source>
        <dbReference type="EMBL" id="AGH96025.1"/>
    </source>
</evidence>
<dbReference type="PANTHER" id="PTHR10196">
    <property type="entry name" value="SUGAR KINASE"/>
    <property type="match status" value="1"/>
</dbReference>
<gene>
    <name evidence="14" type="ORF">A11Q_1809</name>
</gene>
<name>M4VC35_9BACT</name>
<evidence type="ECO:0000259" key="12">
    <source>
        <dbReference type="Pfam" id="PF00370"/>
    </source>
</evidence>
<keyword evidence="4 11" id="KW-0808">Transferase</keyword>
<dbReference type="STRING" id="1184267.A11Q_1809"/>
<dbReference type="HOGENOM" id="CLU_009281_2_3_7"/>
<dbReference type="RefSeq" id="WP_015470515.1">
    <property type="nucleotide sequence ID" value="NC_020813.1"/>
</dbReference>
<dbReference type="InterPro" id="IPR005999">
    <property type="entry name" value="Glycerol_kin"/>
</dbReference>
<dbReference type="PIRSF" id="PIRSF000538">
    <property type="entry name" value="GlpK"/>
    <property type="match status" value="1"/>
</dbReference>
<dbReference type="eggNOG" id="COG0554">
    <property type="taxonomic scope" value="Bacteria"/>
</dbReference>
<dbReference type="NCBIfam" id="TIGR01311">
    <property type="entry name" value="glycerol_kin"/>
    <property type="match status" value="1"/>
</dbReference>
<keyword evidence="5" id="KW-0547">Nucleotide-binding</keyword>
<protein>
    <recommendedName>
        <fullName evidence="3">glycerol kinase</fullName>
        <ecNumber evidence="3">2.7.1.30</ecNumber>
    </recommendedName>
    <alternativeName>
        <fullName evidence="9">ATP:glycerol 3-phosphotransferase</fullName>
    </alternativeName>
</protein>
<dbReference type="FunFam" id="3.30.420.40:FF:000007">
    <property type="entry name" value="Glycerol kinase"/>
    <property type="match status" value="1"/>
</dbReference>
<evidence type="ECO:0000256" key="4">
    <source>
        <dbReference type="ARBA" id="ARBA00022679"/>
    </source>
</evidence>
<dbReference type="InterPro" id="IPR018485">
    <property type="entry name" value="FGGY_C"/>
</dbReference>
<evidence type="ECO:0000256" key="9">
    <source>
        <dbReference type="ARBA" id="ARBA00043149"/>
    </source>
</evidence>
<dbReference type="EMBL" id="CP003537">
    <property type="protein sequence ID" value="AGH96025.1"/>
    <property type="molecule type" value="Genomic_DNA"/>
</dbReference>
<dbReference type="InterPro" id="IPR018483">
    <property type="entry name" value="Carb_kinase_FGGY_CS"/>
</dbReference>
<dbReference type="Pfam" id="PF00370">
    <property type="entry name" value="FGGY_N"/>
    <property type="match status" value="1"/>
</dbReference>
<dbReference type="GO" id="GO:0005524">
    <property type="term" value="F:ATP binding"/>
    <property type="evidence" value="ECO:0007669"/>
    <property type="project" value="UniProtKB-KW"/>
</dbReference>
<reference evidence="14 15" key="1">
    <citation type="journal article" date="2013" name="ISME J.">
        <title>By their genes ye shall know them: genomic signatures of predatory bacteria.</title>
        <authorList>
            <person name="Pasternak Z."/>
            <person name="Pietrokovski S."/>
            <person name="Rotem O."/>
            <person name="Gophna U."/>
            <person name="Lurie-Weinberger M.N."/>
            <person name="Jurkevitch E."/>
        </authorList>
    </citation>
    <scope>NUCLEOTIDE SEQUENCE [LARGE SCALE GENOMIC DNA]</scope>
    <source>
        <strain evidence="14 15">JSS</strain>
    </source>
</reference>
<dbReference type="GO" id="GO:0006071">
    <property type="term" value="P:glycerol metabolic process"/>
    <property type="evidence" value="ECO:0007669"/>
    <property type="project" value="UniProtKB-KW"/>
</dbReference>
<evidence type="ECO:0000256" key="5">
    <source>
        <dbReference type="ARBA" id="ARBA00022741"/>
    </source>
</evidence>
<dbReference type="GO" id="GO:0005829">
    <property type="term" value="C:cytosol"/>
    <property type="evidence" value="ECO:0007669"/>
    <property type="project" value="UniProtKB-ARBA"/>
</dbReference>
<dbReference type="NCBIfam" id="NF000756">
    <property type="entry name" value="PRK00047.1"/>
    <property type="match status" value="1"/>
</dbReference>
<feature type="domain" description="Carbohydrate kinase FGGY C-terminal" evidence="13">
    <location>
        <begin position="264"/>
        <end position="452"/>
    </location>
</feature>
<dbReference type="PANTHER" id="PTHR10196:SF69">
    <property type="entry name" value="GLYCEROL KINASE"/>
    <property type="match status" value="1"/>
</dbReference>
<dbReference type="InterPro" id="IPR000577">
    <property type="entry name" value="Carb_kinase_FGGY"/>
</dbReference>
<comment type="similarity">
    <text evidence="2 11">Belongs to the FGGY kinase family.</text>
</comment>